<dbReference type="Proteomes" id="UP000638648">
    <property type="component" value="Unassembled WGS sequence"/>
</dbReference>
<evidence type="ECO:0000256" key="1">
    <source>
        <dbReference type="ARBA" id="ARBA00004651"/>
    </source>
</evidence>
<comment type="subcellular location">
    <subcellularLocation>
        <location evidence="1">Cell membrane</location>
        <topology evidence="1">Multi-pass membrane protein</topology>
    </subcellularLocation>
</comment>
<dbReference type="Pfam" id="PF05231">
    <property type="entry name" value="MASE1"/>
    <property type="match status" value="1"/>
</dbReference>
<evidence type="ECO:0000313" key="8">
    <source>
        <dbReference type="EMBL" id="MBE1608379.1"/>
    </source>
</evidence>
<accession>A0A927MXF9</accession>
<evidence type="ECO:0000256" key="4">
    <source>
        <dbReference type="ARBA" id="ARBA00022989"/>
    </source>
</evidence>
<dbReference type="InterPro" id="IPR007895">
    <property type="entry name" value="MASE1"/>
</dbReference>
<keyword evidence="5 6" id="KW-0472">Membrane</keyword>
<feature type="transmembrane region" description="Helical" evidence="6">
    <location>
        <begin position="187"/>
        <end position="209"/>
    </location>
</feature>
<feature type="transmembrane region" description="Helical" evidence="6">
    <location>
        <begin position="239"/>
        <end position="257"/>
    </location>
</feature>
<dbReference type="GO" id="GO:0005886">
    <property type="term" value="C:plasma membrane"/>
    <property type="evidence" value="ECO:0007669"/>
    <property type="project" value="UniProtKB-SubCell"/>
</dbReference>
<evidence type="ECO:0000256" key="6">
    <source>
        <dbReference type="SAM" id="Phobius"/>
    </source>
</evidence>
<feature type="transmembrane region" description="Helical" evidence="6">
    <location>
        <begin position="155"/>
        <end position="175"/>
    </location>
</feature>
<feature type="domain" description="MASE1" evidence="7">
    <location>
        <begin position="17"/>
        <end position="287"/>
    </location>
</feature>
<gene>
    <name evidence="8" type="ORF">HEB94_005227</name>
</gene>
<keyword evidence="9" id="KW-1185">Reference proteome</keyword>
<evidence type="ECO:0000256" key="3">
    <source>
        <dbReference type="ARBA" id="ARBA00022692"/>
    </source>
</evidence>
<feature type="transmembrane region" description="Helical" evidence="6">
    <location>
        <begin position="263"/>
        <end position="284"/>
    </location>
</feature>
<keyword evidence="4 6" id="KW-1133">Transmembrane helix</keyword>
<name>A0A927MXF9_9ACTN</name>
<comment type="caution">
    <text evidence="8">The sequence shown here is derived from an EMBL/GenBank/DDBJ whole genome shotgun (WGS) entry which is preliminary data.</text>
</comment>
<evidence type="ECO:0000256" key="2">
    <source>
        <dbReference type="ARBA" id="ARBA00022475"/>
    </source>
</evidence>
<feature type="transmembrane region" description="Helical" evidence="6">
    <location>
        <begin position="6"/>
        <end position="30"/>
    </location>
</feature>
<evidence type="ECO:0000259" key="7">
    <source>
        <dbReference type="Pfam" id="PF05231"/>
    </source>
</evidence>
<organism evidence="8 9">
    <name type="scientific">Actinopolymorpha pittospori</name>
    <dbReference type="NCBI Taxonomy" id="648752"/>
    <lineage>
        <taxon>Bacteria</taxon>
        <taxon>Bacillati</taxon>
        <taxon>Actinomycetota</taxon>
        <taxon>Actinomycetes</taxon>
        <taxon>Propionibacteriales</taxon>
        <taxon>Actinopolymorphaceae</taxon>
        <taxon>Actinopolymorpha</taxon>
    </lineage>
</organism>
<feature type="transmembrane region" description="Helical" evidence="6">
    <location>
        <begin position="116"/>
        <end position="143"/>
    </location>
</feature>
<keyword evidence="3 6" id="KW-0812">Transmembrane</keyword>
<proteinExistence type="predicted"/>
<evidence type="ECO:0000256" key="5">
    <source>
        <dbReference type="ARBA" id="ARBA00023136"/>
    </source>
</evidence>
<sequence>MHNRHIRQVAIVGLQNIAVTAAYLVGRFWGLQLFAEGEFTRVLFPAAGIAVAGLMIFGLRVWPGTFLGALLTSETLGRPLLDGVALSLATTATYPVVCALLRRVDFHTQLDRIRDLLALVALAAGVGMIPAAVIRTSVVVLLGTSPPADFWDLTLVTWVSLAMGVLVVTPFLLAIRRMRWPRHVRPLRALEAVALLAGTAALTLAVTMVSPNRQMLFLVFPPLIWAAWRFQLAGSTPSILIVSAIAVYSMFHLPARLATDNDLITLEAFVATASLATLALAVAVSERNRAQDRIANASIELVHALNKLDESARPRQG</sequence>
<dbReference type="RefSeq" id="WP_192752161.1">
    <property type="nucleotide sequence ID" value="NZ_BAABJL010000134.1"/>
</dbReference>
<protein>
    <submittedName>
        <fullName evidence="8">Integral membrane sensor domain MASE1</fullName>
    </submittedName>
</protein>
<dbReference type="AlphaFoldDB" id="A0A927MXF9"/>
<feature type="transmembrane region" description="Helical" evidence="6">
    <location>
        <begin position="42"/>
        <end position="63"/>
    </location>
</feature>
<reference evidence="8" key="1">
    <citation type="submission" date="2020-10" db="EMBL/GenBank/DDBJ databases">
        <title>Sequencing the genomes of 1000 actinobacteria strains.</title>
        <authorList>
            <person name="Klenk H.-P."/>
        </authorList>
    </citation>
    <scope>NUCLEOTIDE SEQUENCE</scope>
    <source>
        <strain evidence="8">DSM 45354</strain>
    </source>
</reference>
<dbReference type="EMBL" id="JADBEM010000001">
    <property type="protein sequence ID" value="MBE1608379.1"/>
    <property type="molecule type" value="Genomic_DNA"/>
</dbReference>
<evidence type="ECO:0000313" key="9">
    <source>
        <dbReference type="Proteomes" id="UP000638648"/>
    </source>
</evidence>
<keyword evidence="2" id="KW-1003">Cell membrane</keyword>